<dbReference type="EMBL" id="JBHSNF010000001">
    <property type="protein sequence ID" value="MFC5525910.1"/>
    <property type="molecule type" value="Genomic_DNA"/>
</dbReference>
<proteinExistence type="predicted"/>
<accession>A0ABW0QNH1</accession>
<keyword evidence="1" id="KW-0472">Membrane</keyword>
<feature type="transmembrane region" description="Helical" evidence="1">
    <location>
        <begin position="74"/>
        <end position="94"/>
    </location>
</feature>
<keyword evidence="3" id="KW-1185">Reference proteome</keyword>
<dbReference type="RefSeq" id="WP_377319406.1">
    <property type="nucleotide sequence ID" value="NZ_JBHSNF010000001.1"/>
</dbReference>
<name>A0ABW0QNH1_9GAMM</name>
<organism evidence="2 3">
    <name type="scientific">Rhodanobacter ginsengisoli</name>
    <dbReference type="NCBI Taxonomy" id="418646"/>
    <lineage>
        <taxon>Bacteria</taxon>
        <taxon>Pseudomonadati</taxon>
        <taxon>Pseudomonadota</taxon>
        <taxon>Gammaproteobacteria</taxon>
        <taxon>Lysobacterales</taxon>
        <taxon>Rhodanobacteraceae</taxon>
        <taxon>Rhodanobacter</taxon>
    </lineage>
</organism>
<keyword evidence="1" id="KW-0812">Transmembrane</keyword>
<evidence type="ECO:0000313" key="2">
    <source>
        <dbReference type="EMBL" id="MFC5525910.1"/>
    </source>
</evidence>
<protein>
    <submittedName>
        <fullName evidence="2">Uncharacterized protein</fullName>
    </submittedName>
</protein>
<sequence length="100" mass="11000">MKFYLIANAIGLTVYLVICGNLWSDMPDGRIEAGDGNSLISFGLMALPILLAYTLLNVMVFVRAVRQVFTGKGWSLLATWTIVVAAWVIVHLYVRSHVGS</sequence>
<comment type="caution">
    <text evidence="2">The sequence shown here is derived from an EMBL/GenBank/DDBJ whole genome shotgun (WGS) entry which is preliminary data.</text>
</comment>
<feature type="transmembrane region" description="Helical" evidence="1">
    <location>
        <begin position="5"/>
        <end position="24"/>
    </location>
</feature>
<keyword evidence="1" id="KW-1133">Transmembrane helix</keyword>
<evidence type="ECO:0000256" key="1">
    <source>
        <dbReference type="SAM" id="Phobius"/>
    </source>
</evidence>
<evidence type="ECO:0000313" key="3">
    <source>
        <dbReference type="Proteomes" id="UP001596114"/>
    </source>
</evidence>
<dbReference type="Proteomes" id="UP001596114">
    <property type="component" value="Unassembled WGS sequence"/>
</dbReference>
<gene>
    <name evidence="2" type="ORF">ACFPPA_09165</name>
</gene>
<reference evidence="3" key="1">
    <citation type="journal article" date="2019" name="Int. J. Syst. Evol. Microbiol.">
        <title>The Global Catalogue of Microorganisms (GCM) 10K type strain sequencing project: providing services to taxonomists for standard genome sequencing and annotation.</title>
        <authorList>
            <consortium name="The Broad Institute Genomics Platform"/>
            <consortium name="The Broad Institute Genome Sequencing Center for Infectious Disease"/>
            <person name="Wu L."/>
            <person name="Ma J."/>
        </authorList>
    </citation>
    <scope>NUCLEOTIDE SEQUENCE [LARGE SCALE GENOMIC DNA]</scope>
    <source>
        <strain evidence="3">CGMCC 1.16619</strain>
    </source>
</reference>
<feature type="transmembrane region" description="Helical" evidence="1">
    <location>
        <begin position="39"/>
        <end position="62"/>
    </location>
</feature>